<keyword evidence="3" id="KW-1185">Reference proteome</keyword>
<sequence>MHHTDTTSLKRIPGIMAVAFLSFCLLLPATALGYGGGGNNSRGETDKPENNRVFDDETPNVPSTQFGGDPMFSWDPAAIPDKSDESFWESDECIGMLTVLDYGGTVACFFIPGYGWFKAVHFVGKAYAFSIDKNKQQKAWSVLSWIGNKSRSAYETVKDAASGAYSRVKSAFGK</sequence>
<evidence type="ECO:0000313" key="2">
    <source>
        <dbReference type="EMBL" id="BDQ34615.1"/>
    </source>
</evidence>
<evidence type="ECO:0000313" key="3">
    <source>
        <dbReference type="Proteomes" id="UP001061361"/>
    </source>
</evidence>
<name>A0ABM8AT44_9BACT</name>
<evidence type="ECO:0000256" key="1">
    <source>
        <dbReference type="SAM" id="MobiDB-lite"/>
    </source>
</evidence>
<dbReference type="RefSeq" id="WP_264981514.1">
    <property type="nucleotide sequence ID" value="NZ_AP026708.1"/>
</dbReference>
<gene>
    <name evidence="2" type="ORF">JCM14722_21570</name>
</gene>
<dbReference type="Proteomes" id="UP001061361">
    <property type="component" value="Chromosome"/>
</dbReference>
<organism evidence="2 3">
    <name type="scientific">Pseudodesulfovibrio portus</name>
    <dbReference type="NCBI Taxonomy" id="231439"/>
    <lineage>
        <taxon>Bacteria</taxon>
        <taxon>Pseudomonadati</taxon>
        <taxon>Thermodesulfobacteriota</taxon>
        <taxon>Desulfovibrionia</taxon>
        <taxon>Desulfovibrionales</taxon>
        <taxon>Desulfovibrionaceae</taxon>
    </lineage>
</organism>
<feature type="region of interest" description="Disordered" evidence="1">
    <location>
        <begin position="37"/>
        <end position="60"/>
    </location>
</feature>
<proteinExistence type="predicted"/>
<dbReference type="EMBL" id="AP026708">
    <property type="protein sequence ID" value="BDQ34615.1"/>
    <property type="molecule type" value="Genomic_DNA"/>
</dbReference>
<protein>
    <submittedName>
        <fullName evidence="2">Uncharacterized protein</fullName>
    </submittedName>
</protein>
<reference evidence="2" key="1">
    <citation type="submission" date="2022-08" db="EMBL/GenBank/DDBJ databases">
        <title>Genome Sequence of the sulphate-reducing bacterium, Pseudodesulfovibrio portus JCM14722.</title>
        <authorList>
            <person name="Kondo R."/>
            <person name="Kataoka T."/>
        </authorList>
    </citation>
    <scope>NUCLEOTIDE SEQUENCE</scope>
    <source>
        <strain evidence="2">JCM 14722</strain>
    </source>
</reference>
<feature type="compositionally biased region" description="Basic and acidic residues" evidence="1">
    <location>
        <begin position="43"/>
        <end position="55"/>
    </location>
</feature>
<accession>A0ABM8AT44</accession>